<organism evidence="2 3">
    <name type="scientific">Chionoecetes opilio</name>
    <name type="common">Atlantic snow crab</name>
    <name type="synonym">Cancer opilio</name>
    <dbReference type="NCBI Taxonomy" id="41210"/>
    <lineage>
        <taxon>Eukaryota</taxon>
        <taxon>Metazoa</taxon>
        <taxon>Ecdysozoa</taxon>
        <taxon>Arthropoda</taxon>
        <taxon>Crustacea</taxon>
        <taxon>Multicrustacea</taxon>
        <taxon>Malacostraca</taxon>
        <taxon>Eumalacostraca</taxon>
        <taxon>Eucarida</taxon>
        <taxon>Decapoda</taxon>
        <taxon>Pleocyemata</taxon>
        <taxon>Brachyura</taxon>
        <taxon>Eubrachyura</taxon>
        <taxon>Majoidea</taxon>
        <taxon>Majidae</taxon>
        <taxon>Chionoecetes</taxon>
    </lineage>
</organism>
<feature type="region of interest" description="Disordered" evidence="1">
    <location>
        <begin position="492"/>
        <end position="516"/>
    </location>
</feature>
<comment type="caution">
    <text evidence="2">The sequence shown here is derived from an EMBL/GenBank/DDBJ whole genome shotgun (WGS) entry which is preliminary data.</text>
</comment>
<keyword evidence="3" id="KW-1185">Reference proteome</keyword>
<proteinExistence type="predicted"/>
<dbReference type="Proteomes" id="UP000770661">
    <property type="component" value="Unassembled WGS sequence"/>
</dbReference>
<protein>
    <submittedName>
        <fullName evidence="2">Uncharacterized protein</fullName>
    </submittedName>
</protein>
<feature type="compositionally biased region" description="Polar residues" evidence="1">
    <location>
        <begin position="461"/>
        <end position="478"/>
    </location>
</feature>
<name>A0A8J4Y2Y1_CHIOP</name>
<feature type="region of interest" description="Disordered" evidence="1">
    <location>
        <begin position="123"/>
        <end position="179"/>
    </location>
</feature>
<sequence length="580" mass="62881">MLSRFRESPSLSHYRTPSGQSVMNCLSWMDLDFFTTLTFPASFDSSYQLLSRLPNTRTSSSVCSCTFIGTEAEKKPAAAKVIDEVLPFWAGHAFQSRQANRGAAKNSSDSTIDVGLLEEEQVDARATQRTRTGPSCWPKGGRAPRFSLGSRRNVPLLSTRRRSRRSWSHRIAEGGSGGESAAWQLDRSVVLSGSLSAGSFPTPCQSGNSLPGRCGAHTEGNVFTDGDDERPLKRLAHTPKRMRASVAKVRPQLELAARSTGPRCPLQCGSTCCQLCSRNLGHDPAELRRARMKSDEEAAKEIKAAFNHRRRSHRHWDGKIARRAMAGEGVVDRTQVCVGVRLWARSLTTPSRLVRPCSPALEDLGAGKERVRGLRFYTTAVNRGLVNGLYHPSRSWIGPSSTWPAGPRVRAGLEKDSPPALESRAARHSSCSRGSRRVGVHRQDTPEPFTPMTFRRRESAGQLSAASSTTPAPGRTTGNFWSSLRNCFGGVPKRGIRFSRPGPPHGPRAGSGDAAEAQGHQAAVALFVVRTYAAAWFLDSTRRCCAGAGPGLVNALYAHTPDKELSKGDQSGLPAATLGT</sequence>
<reference evidence="2" key="1">
    <citation type="submission" date="2020-07" db="EMBL/GenBank/DDBJ databases">
        <title>The High-quality genome of the commercially important snow crab, Chionoecetes opilio.</title>
        <authorList>
            <person name="Jeong J.-H."/>
            <person name="Ryu S."/>
        </authorList>
    </citation>
    <scope>NUCLEOTIDE SEQUENCE</scope>
    <source>
        <strain evidence="2">MADBK_172401_WGS</strain>
        <tissue evidence="2">Digestive gland</tissue>
    </source>
</reference>
<dbReference type="AlphaFoldDB" id="A0A8J4Y2Y1"/>
<evidence type="ECO:0000256" key="1">
    <source>
        <dbReference type="SAM" id="MobiDB-lite"/>
    </source>
</evidence>
<dbReference type="EMBL" id="JACEEZ010021146">
    <property type="protein sequence ID" value="KAG0713735.1"/>
    <property type="molecule type" value="Genomic_DNA"/>
</dbReference>
<evidence type="ECO:0000313" key="2">
    <source>
        <dbReference type="EMBL" id="KAG0713735.1"/>
    </source>
</evidence>
<accession>A0A8J4Y2Y1</accession>
<gene>
    <name evidence="2" type="ORF">GWK47_015562</name>
</gene>
<feature type="region of interest" description="Disordered" evidence="1">
    <location>
        <begin position="407"/>
        <end position="478"/>
    </location>
</feature>
<feature type="compositionally biased region" description="Basic residues" evidence="1">
    <location>
        <begin position="159"/>
        <end position="168"/>
    </location>
</feature>
<evidence type="ECO:0000313" key="3">
    <source>
        <dbReference type="Proteomes" id="UP000770661"/>
    </source>
</evidence>